<dbReference type="Pfam" id="PF02809">
    <property type="entry name" value="UIM"/>
    <property type="match status" value="3"/>
</dbReference>
<feature type="domain" description="VWFA" evidence="5">
    <location>
        <begin position="39"/>
        <end position="217"/>
    </location>
</feature>
<dbReference type="CTD" id="40388"/>
<dbReference type="SUPFAM" id="SSF53300">
    <property type="entry name" value="vWA-like"/>
    <property type="match status" value="1"/>
</dbReference>
<dbReference type="GO" id="GO:0043161">
    <property type="term" value="P:proteasome-mediated ubiquitin-dependent protein catabolic process"/>
    <property type="evidence" value="ECO:0007669"/>
    <property type="project" value="TreeGrafter"/>
</dbReference>
<dbReference type="Gene3D" id="3.40.50.410">
    <property type="entry name" value="von Willebrand factor, type A domain"/>
    <property type="match status" value="1"/>
</dbReference>
<dbReference type="GO" id="GO:0008540">
    <property type="term" value="C:proteasome regulatory particle, base subcomplex"/>
    <property type="evidence" value="ECO:0007669"/>
    <property type="project" value="TreeGrafter"/>
</dbReference>
<dbReference type="InParanoid" id="A0A7M7JIC6"/>
<dbReference type="PROSITE" id="PS50330">
    <property type="entry name" value="UIM"/>
    <property type="match status" value="2"/>
</dbReference>
<dbReference type="InterPro" id="IPR003903">
    <property type="entry name" value="UIM_dom"/>
</dbReference>
<dbReference type="InterPro" id="IPR002035">
    <property type="entry name" value="VWF_A"/>
</dbReference>
<name>A0A7M7JIC6_VARDE</name>
<feature type="compositionally biased region" description="Polar residues" evidence="4">
    <location>
        <begin position="306"/>
        <end position="320"/>
    </location>
</feature>
<dbReference type="AlphaFoldDB" id="A0A7M7JIC6"/>
<evidence type="ECO:0000313" key="7">
    <source>
        <dbReference type="Proteomes" id="UP000594260"/>
    </source>
</evidence>
<feature type="region of interest" description="Disordered" evidence="4">
    <location>
        <begin position="1"/>
        <end position="20"/>
    </location>
</feature>
<feature type="compositionally biased region" description="Low complexity" evidence="4">
    <location>
        <begin position="273"/>
        <end position="286"/>
    </location>
</feature>
<feature type="compositionally biased region" description="Basic and acidic residues" evidence="4">
    <location>
        <begin position="351"/>
        <end position="361"/>
    </location>
</feature>
<dbReference type="PANTHER" id="PTHR10223">
    <property type="entry name" value="26S PROTEASOME NON-ATPASE REGULATORY SUBUNIT 4"/>
    <property type="match status" value="1"/>
</dbReference>
<reference evidence="6" key="1">
    <citation type="submission" date="2021-01" db="UniProtKB">
        <authorList>
            <consortium name="EnsemblMetazoa"/>
        </authorList>
    </citation>
    <scope>IDENTIFICATION</scope>
</reference>
<evidence type="ECO:0000256" key="2">
    <source>
        <dbReference type="ARBA" id="ARBA00014934"/>
    </source>
</evidence>
<dbReference type="InterPro" id="IPR036465">
    <property type="entry name" value="vWFA_dom_sf"/>
</dbReference>
<dbReference type="GO" id="GO:0005829">
    <property type="term" value="C:cytosol"/>
    <property type="evidence" value="ECO:0007669"/>
    <property type="project" value="TreeGrafter"/>
</dbReference>
<dbReference type="SMART" id="SM00726">
    <property type="entry name" value="UIM"/>
    <property type="match status" value="3"/>
</dbReference>
<feature type="compositionally biased region" description="Polar residues" evidence="4">
    <location>
        <begin position="8"/>
        <end position="20"/>
    </location>
</feature>
<feature type="region of interest" description="Disordered" evidence="4">
    <location>
        <begin position="256"/>
        <end position="361"/>
    </location>
</feature>
<evidence type="ECO:0000256" key="4">
    <source>
        <dbReference type="SAM" id="MobiDB-lite"/>
    </source>
</evidence>
<dbReference type="PANTHER" id="PTHR10223:SF0">
    <property type="entry name" value="26S PROTEASOME NON-ATPASE REGULATORY SUBUNIT 4"/>
    <property type="match status" value="1"/>
</dbReference>
<dbReference type="GeneID" id="111244209"/>
<organism evidence="6 7">
    <name type="scientific">Varroa destructor</name>
    <name type="common">Honeybee mite</name>
    <dbReference type="NCBI Taxonomy" id="109461"/>
    <lineage>
        <taxon>Eukaryota</taxon>
        <taxon>Metazoa</taxon>
        <taxon>Ecdysozoa</taxon>
        <taxon>Arthropoda</taxon>
        <taxon>Chelicerata</taxon>
        <taxon>Arachnida</taxon>
        <taxon>Acari</taxon>
        <taxon>Parasitiformes</taxon>
        <taxon>Mesostigmata</taxon>
        <taxon>Gamasina</taxon>
        <taxon>Dermanyssoidea</taxon>
        <taxon>Varroidae</taxon>
        <taxon>Varroa</taxon>
    </lineage>
</organism>
<dbReference type="Gene3D" id="6.10.300.40">
    <property type="match status" value="1"/>
</dbReference>
<keyword evidence="3" id="KW-0647">Proteasome</keyword>
<dbReference type="SMART" id="SM00327">
    <property type="entry name" value="VWA"/>
    <property type="match status" value="1"/>
</dbReference>
<dbReference type="GO" id="GO:0005634">
    <property type="term" value="C:nucleus"/>
    <property type="evidence" value="ECO:0007669"/>
    <property type="project" value="TreeGrafter"/>
</dbReference>
<dbReference type="FunFam" id="3.40.50.410:FF:000005">
    <property type="entry name" value="26S proteasome non-ATPase regulatory subunit 4"/>
    <property type="match status" value="1"/>
</dbReference>
<dbReference type="Proteomes" id="UP000594260">
    <property type="component" value="Unplaced"/>
</dbReference>
<dbReference type="Pfam" id="PF13519">
    <property type="entry name" value="VWA_2"/>
    <property type="match status" value="1"/>
</dbReference>
<dbReference type="InterPro" id="IPR027040">
    <property type="entry name" value="PSMD4"/>
</dbReference>
<sequence>MSLLAKTGKQTDSAQNVGKVSSKQLHTNVQKCISAFKDVDNSEYMRNGDFLPTRLQAQQEAVSLVCHSKARSNPENNVGLLTLATTEVLTTLTSDVNRLLAKLHSVEPQGSLQLISGLRIAHLVLKHRQGKNHKMRIVCFVGSPIACDAKEMVKLAKRLKKENVNVDVINFGEDEANAEKLKSFVETLNGGRENAGSHLVTVTATPHLNEALISSPIIQGEDGSGAVPAGGFEFGVDPNEDPELAMALRVSLDEMRQRQEAEAGSAPRENIRSATATAAAATGAASAEEDGLEKALQMSMQPGAESGSTSSNPPASQRASEPNFAAMTEEEQLAYAMRISLQQQEPMETDDVAKKDVEKKE</sequence>
<dbReference type="FunCoup" id="A0A7M7JIC6">
    <property type="interactions" value="1843"/>
</dbReference>
<protein>
    <recommendedName>
        <fullName evidence="2">26S proteasome non-ATPase regulatory subunit 4</fullName>
    </recommendedName>
</protein>
<dbReference type="PROSITE" id="PS50234">
    <property type="entry name" value="VWFA"/>
    <property type="match status" value="1"/>
</dbReference>
<proteinExistence type="inferred from homology"/>
<dbReference type="Gene3D" id="1.10.287.3990">
    <property type="match status" value="1"/>
</dbReference>
<dbReference type="OrthoDB" id="1731724at2759"/>
<evidence type="ECO:0000256" key="3">
    <source>
        <dbReference type="ARBA" id="ARBA00022942"/>
    </source>
</evidence>
<comment type="similarity">
    <text evidence="1">Belongs to the proteasome subunit S5A family.</text>
</comment>
<evidence type="ECO:0000259" key="5">
    <source>
        <dbReference type="PROSITE" id="PS50234"/>
    </source>
</evidence>
<accession>A0A7M7JIC6</accession>
<dbReference type="EnsemblMetazoa" id="XM_022791013">
    <property type="protein sequence ID" value="XP_022646748"/>
    <property type="gene ID" value="LOC111244209"/>
</dbReference>
<evidence type="ECO:0000256" key="1">
    <source>
        <dbReference type="ARBA" id="ARBA00005574"/>
    </source>
</evidence>
<keyword evidence="7" id="KW-1185">Reference proteome</keyword>
<dbReference type="KEGG" id="vde:111244209"/>
<dbReference type="OMA" id="ILACMHD"/>
<evidence type="ECO:0000313" key="6">
    <source>
        <dbReference type="EnsemblMetazoa" id="XP_022646748"/>
    </source>
</evidence>
<dbReference type="RefSeq" id="XP_022646748.1">
    <property type="nucleotide sequence ID" value="XM_022791013.1"/>
</dbReference>
<dbReference type="GO" id="GO:0031593">
    <property type="term" value="F:polyubiquitin modification-dependent protein binding"/>
    <property type="evidence" value="ECO:0007669"/>
    <property type="project" value="TreeGrafter"/>
</dbReference>